<reference evidence="3 4" key="1">
    <citation type="journal article" date="2019" name="Fungal Biol. Biotechnol.">
        <title>Draft genome sequence of fastidious pathogen Ceratobasidium theobromae, which causes vascular-streak dieback in Theobroma cacao.</title>
        <authorList>
            <person name="Ali S.S."/>
            <person name="Asman A."/>
            <person name="Shao J."/>
            <person name="Firmansyah A.P."/>
            <person name="Susilo A.W."/>
            <person name="Rosmana A."/>
            <person name="McMahon P."/>
            <person name="Junaid M."/>
            <person name="Guest D."/>
            <person name="Kheng T.Y."/>
            <person name="Meinhardt L.W."/>
            <person name="Bailey B.A."/>
        </authorList>
    </citation>
    <scope>NUCLEOTIDE SEQUENCE [LARGE SCALE GENOMIC DNA]</scope>
    <source>
        <strain evidence="3 4">CT2</strain>
    </source>
</reference>
<feature type="compositionally biased region" description="Basic and acidic residues" evidence="2">
    <location>
        <begin position="427"/>
        <end position="452"/>
    </location>
</feature>
<dbReference type="EMBL" id="SSOP01000046">
    <property type="protein sequence ID" value="KAB5593097.1"/>
    <property type="molecule type" value="Genomic_DNA"/>
</dbReference>
<dbReference type="InterPro" id="IPR027417">
    <property type="entry name" value="P-loop_NTPase"/>
</dbReference>
<evidence type="ECO:0000256" key="2">
    <source>
        <dbReference type="SAM" id="MobiDB-lite"/>
    </source>
</evidence>
<feature type="compositionally biased region" description="Gly residues" evidence="2">
    <location>
        <begin position="1"/>
        <end position="13"/>
    </location>
</feature>
<evidence type="ECO:0000313" key="3">
    <source>
        <dbReference type="EMBL" id="KAB5593097.1"/>
    </source>
</evidence>
<evidence type="ECO:0000256" key="1">
    <source>
        <dbReference type="SAM" id="Coils"/>
    </source>
</evidence>
<sequence>MPQQGGYPGGRGFLGSYQPQVTSHAPKHTARFENSGKPVSILVLGPHGSGKSSFVDAACAIGRAEWNDNMNIDPCSRRTSKNWIGGQEFRFIEPQGFDNPELSDWYILETMLQTFCPPRPVFDTYENQYRAEEPEVLTGILYIHPDDDCRAGRTSLQTIRTLVGLLGEPYLERMTILIQSRTGASSIAVDQSVIDDFTANPESPLYPFYVVKNEYRPTTLRYTLNPGLVETILYRFAQKHSEPFLAQQKLINGSWKCATLHSNMRDFLSDRVGYLAVPDRPISSLLQRKNEEIDNLHGVIQDVAQRLRKSTQKRDIELSNTSRMLQARSRELEALRKSLIIQEQKYKELEKSYRLVQGEVEKLSEMVREKDKEVWRLRGLALEEDRDFQIIRKAIKVKAKELEALCESMPERRSDLEYKGLRAEFESSMQEKDREMQKLRDELEEKDEEIRKLKSNNELNNSKPPDRGEIRDLNINANFRQATEDTEEYVSRAHAQNQPEERIEQTKIMQGLKDVNRLIEGLGQSMAIYLVDYFPSHTTSIEAAFRSRELLNILGYSKRNPPSLKVLRSARLDIEDFLFNVVRTVLCYQLYTQLFEPFHPGIASSKPQTDLVNGIYAQMKLRGLSNYVSCLYALNEGRVEPQFVTGRWRRDSFNSISASTGQSYDTMIYPAILGSLHVLLRSFFDSSLNVKLSEEHETTLRRLVDVAECWNRLMKGSVMLLGEFQPVAYPCGSPFKAKFMTMPETEGAKTNRSDHPRSILGTVELGLIKHIALGNNQQPEETVLSQAAVVDINGKYFG</sequence>
<accession>A0A5N5QPB1</accession>
<organism evidence="3 4">
    <name type="scientific">Ceratobasidium theobromae</name>
    <dbReference type="NCBI Taxonomy" id="1582974"/>
    <lineage>
        <taxon>Eukaryota</taxon>
        <taxon>Fungi</taxon>
        <taxon>Dikarya</taxon>
        <taxon>Basidiomycota</taxon>
        <taxon>Agaricomycotina</taxon>
        <taxon>Agaricomycetes</taxon>
        <taxon>Cantharellales</taxon>
        <taxon>Ceratobasidiaceae</taxon>
        <taxon>Ceratobasidium</taxon>
    </lineage>
</organism>
<dbReference type="OrthoDB" id="3190709at2759"/>
<evidence type="ECO:0000313" key="4">
    <source>
        <dbReference type="Proteomes" id="UP000383932"/>
    </source>
</evidence>
<dbReference type="Proteomes" id="UP000383932">
    <property type="component" value="Unassembled WGS sequence"/>
</dbReference>
<comment type="caution">
    <text evidence="3">The sequence shown here is derived from an EMBL/GenBank/DDBJ whole genome shotgun (WGS) entry which is preliminary data.</text>
</comment>
<gene>
    <name evidence="3" type="ORF">CTheo_3479</name>
</gene>
<dbReference type="AlphaFoldDB" id="A0A5N5QPB1"/>
<dbReference type="Gene3D" id="3.40.50.300">
    <property type="entry name" value="P-loop containing nucleotide triphosphate hydrolases"/>
    <property type="match status" value="1"/>
</dbReference>
<proteinExistence type="predicted"/>
<protein>
    <submittedName>
        <fullName evidence="3">50S ribosome-binding GTPase</fullName>
    </submittedName>
</protein>
<keyword evidence="1" id="KW-0175">Coiled coil</keyword>
<feature type="region of interest" description="Disordered" evidence="2">
    <location>
        <begin position="427"/>
        <end position="473"/>
    </location>
</feature>
<name>A0A5N5QPB1_9AGAM</name>
<feature type="coiled-coil region" evidence="1">
    <location>
        <begin position="332"/>
        <end position="366"/>
    </location>
</feature>
<keyword evidence="4" id="KW-1185">Reference proteome</keyword>
<feature type="region of interest" description="Disordered" evidence="2">
    <location>
        <begin position="1"/>
        <end position="32"/>
    </location>
</feature>